<feature type="compositionally biased region" description="Acidic residues" evidence="5">
    <location>
        <begin position="374"/>
        <end position="385"/>
    </location>
</feature>
<dbReference type="GO" id="GO:0030687">
    <property type="term" value="C:preribosome, large subunit precursor"/>
    <property type="evidence" value="ECO:0007669"/>
    <property type="project" value="TreeGrafter"/>
</dbReference>
<evidence type="ECO:0000313" key="6">
    <source>
        <dbReference type="EMBL" id="OJA14005.1"/>
    </source>
</evidence>
<gene>
    <name evidence="6" type="ORF">AZE42_07005</name>
</gene>
<dbReference type="Proteomes" id="UP000183567">
    <property type="component" value="Unassembled WGS sequence"/>
</dbReference>
<comment type="caution">
    <text evidence="6">The sequence shown here is derived from an EMBL/GenBank/DDBJ whole genome shotgun (WGS) entry which is preliminary data.</text>
</comment>
<dbReference type="InterPro" id="IPR037379">
    <property type="entry name" value="WDR74/Nsa1"/>
</dbReference>
<dbReference type="GO" id="GO:0005730">
    <property type="term" value="C:nucleolus"/>
    <property type="evidence" value="ECO:0007669"/>
    <property type="project" value="InterPro"/>
</dbReference>
<evidence type="ECO:0000256" key="3">
    <source>
        <dbReference type="ARBA" id="ARBA00011187"/>
    </source>
</evidence>
<dbReference type="STRING" id="180088.A0A1J8PYU5"/>
<sequence>MPRFLFGDELGNIKSVQYDPASQETSKSVLKTLHDGTATGRTKGIQKLALNNAGEKSLLSAAHANGAVSTFSLNEDDRLELLHEWKETRIRADQSFIGLAASGGSIFSCTTNGALLMSTLKDDNSGVSHKLAALPSRLCDWRLSHDRQTFAYGGDEVEVSVWDTERAFTSPSESIAMGTPANGGKKRKQSDTLFPGEIWRAKNVQNDFLGLRQPVHNTCLTYISPSTSASQHHLLAGTRLGDMRRYDTRAGRRPIAVFQGIGKIGGVRTVEKGFSEHEAFVSDHGSNVYAIDLRSGNIAYGYKGLSGTASSLAVSPTHLASASIDRYIRIHSVVALPDKVGQHLDKKGTVLERVFVTTIPTVTIWDQEKVTEQVNDDEQEGEDIWEGMKNVGENDDET</sequence>
<organism evidence="6 7">
    <name type="scientific">Rhizopogon vesiculosus</name>
    <dbReference type="NCBI Taxonomy" id="180088"/>
    <lineage>
        <taxon>Eukaryota</taxon>
        <taxon>Fungi</taxon>
        <taxon>Dikarya</taxon>
        <taxon>Basidiomycota</taxon>
        <taxon>Agaricomycotina</taxon>
        <taxon>Agaricomycetes</taxon>
        <taxon>Agaricomycetidae</taxon>
        <taxon>Boletales</taxon>
        <taxon>Suillineae</taxon>
        <taxon>Rhizopogonaceae</taxon>
        <taxon>Rhizopogon</taxon>
    </lineage>
</organism>
<evidence type="ECO:0000256" key="2">
    <source>
        <dbReference type="ARBA" id="ARBA00007861"/>
    </source>
</evidence>
<dbReference type="EMBL" id="LVVM01003944">
    <property type="protein sequence ID" value="OJA14005.1"/>
    <property type="molecule type" value="Genomic_DNA"/>
</dbReference>
<name>A0A1J8PYU5_9AGAM</name>
<dbReference type="Gene3D" id="2.130.10.10">
    <property type="entry name" value="YVTN repeat-like/Quinoprotein amine dehydrogenase"/>
    <property type="match status" value="1"/>
</dbReference>
<evidence type="ECO:0000256" key="5">
    <source>
        <dbReference type="SAM" id="MobiDB-lite"/>
    </source>
</evidence>
<comment type="similarity">
    <text evidence="2">Belongs to the NSA1 family.</text>
</comment>
<protein>
    <recommendedName>
        <fullName evidence="4">Ribosome biogenesis protein NSA1</fullName>
    </recommendedName>
</protein>
<evidence type="ECO:0000256" key="1">
    <source>
        <dbReference type="ARBA" id="ARBA00002889"/>
    </source>
</evidence>
<proteinExistence type="inferred from homology"/>
<dbReference type="InterPro" id="IPR036322">
    <property type="entry name" value="WD40_repeat_dom_sf"/>
</dbReference>
<dbReference type="OrthoDB" id="18388at2759"/>
<comment type="subunit">
    <text evidence="3">Component of the pre-66S ribosomal particle.</text>
</comment>
<dbReference type="GO" id="GO:0042273">
    <property type="term" value="P:ribosomal large subunit biogenesis"/>
    <property type="evidence" value="ECO:0007669"/>
    <property type="project" value="InterPro"/>
</dbReference>
<comment type="function">
    <text evidence="1">Involved in the biogenesis of the 60S ribosomal subunit.</text>
</comment>
<feature type="region of interest" description="Disordered" evidence="5">
    <location>
        <begin position="372"/>
        <end position="398"/>
    </location>
</feature>
<dbReference type="SUPFAM" id="SSF50978">
    <property type="entry name" value="WD40 repeat-like"/>
    <property type="match status" value="1"/>
</dbReference>
<reference evidence="6 7" key="1">
    <citation type="submission" date="2016-03" db="EMBL/GenBank/DDBJ databases">
        <title>Comparative genomics of the ectomycorrhizal sister species Rhizopogon vinicolor and Rhizopogon vesiculosus (Basidiomycota: Boletales) reveals a divergence of the mating type B locus.</title>
        <authorList>
            <person name="Mujic A.B."/>
            <person name="Kuo A."/>
            <person name="Tritt A."/>
            <person name="Lipzen A."/>
            <person name="Chen C."/>
            <person name="Johnson J."/>
            <person name="Sharma A."/>
            <person name="Barry K."/>
            <person name="Grigoriev I.V."/>
            <person name="Spatafora J.W."/>
        </authorList>
    </citation>
    <scope>NUCLEOTIDE SEQUENCE [LARGE SCALE GENOMIC DNA]</scope>
    <source>
        <strain evidence="6 7">AM-OR11-056</strain>
    </source>
</reference>
<evidence type="ECO:0000256" key="4">
    <source>
        <dbReference type="ARBA" id="ARBA00014234"/>
    </source>
</evidence>
<dbReference type="PANTHER" id="PTHR16038">
    <property type="entry name" value="NOP SEVEN ASSOCIATED PROTEIN 1"/>
    <property type="match status" value="1"/>
</dbReference>
<dbReference type="AlphaFoldDB" id="A0A1J8PYU5"/>
<dbReference type="PANTHER" id="PTHR16038:SF4">
    <property type="entry name" value="WD REPEAT-CONTAINING PROTEIN 74"/>
    <property type="match status" value="1"/>
</dbReference>
<accession>A0A1J8PYU5</accession>
<keyword evidence="7" id="KW-1185">Reference proteome</keyword>
<dbReference type="InterPro" id="IPR015943">
    <property type="entry name" value="WD40/YVTN_repeat-like_dom_sf"/>
</dbReference>
<evidence type="ECO:0000313" key="7">
    <source>
        <dbReference type="Proteomes" id="UP000183567"/>
    </source>
</evidence>